<dbReference type="Proteomes" id="UP000663722">
    <property type="component" value="Chromosome"/>
</dbReference>
<organism evidence="1 2">
    <name type="scientific">Desulfonema magnum</name>
    <dbReference type="NCBI Taxonomy" id="45655"/>
    <lineage>
        <taxon>Bacteria</taxon>
        <taxon>Pseudomonadati</taxon>
        <taxon>Thermodesulfobacteriota</taxon>
        <taxon>Desulfobacteria</taxon>
        <taxon>Desulfobacterales</taxon>
        <taxon>Desulfococcaceae</taxon>
        <taxon>Desulfonema</taxon>
    </lineage>
</organism>
<reference evidence="1" key="1">
    <citation type="journal article" date="2021" name="Microb. Physiol.">
        <title>Proteogenomic Insights into the Physiology of Marine, Sulfate-Reducing, Filamentous Desulfonema limicola and Desulfonema magnum.</title>
        <authorList>
            <person name="Schnaars V."/>
            <person name="Wohlbrand L."/>
            <person name="Scheve S."/>
            <person name="Hinrichs C."/>
            <person name="Reinhardt R."/>
            <person name="Rabus R."/>
        </authorList>
    </citation>
    <scope>NUCLEOTIDE SEQUENCE</scope>
    <source>
        <strain evidence="1">4be13</strain>
    </source>
</reference>
<dbReference type="AlphaFoldDB" id="A0A975BV10"/>
<keyword evidence="2" id="KW-1185">Reference proteome</keyword>
<dbReference type="EMBL" id="CP061800">
    <property type="protein sequence ID" value="QTA92266.1"/>
    <property type="molecule type" value="Genomic_DNA"/>
</dbReference>
<accession>A0A975BV10</accession>
<proteinExistence type="predicted"/>
<evidence type="ECO:0000313" key="2">
    <source>
        <dbReference type="Proteomes" id="UP000663722"/>
    </source>
</evidence>
<sequence length="37" mass="4221">MTADFRIDRIPQVGIGPKYPFHPLIRCHIPGPPRNPL</sequence>
<name>A0A975BV10_9BACT</name>
<evidence type="ECO:0000313" key="1">
    <source>
        <dbReference type="EMBL" id="QTA92266.1"/>
    </source>
</evidence>
<dbReference type="KEGG" id="dmm:dnm_083420"/>
<gene>
    <name evidence="1" type="ORF">dnm_083420</name>
</gene>
<protein>
    <submittedName>
        <fullName evidence="1">Uncharacterized protein</fullName>
    </submittedName>
</protein>